<evidence type="ECO:0000313" key="2">
    <source>
        <dbReference type="EMBL" id="MDH5829274.1"/>
    </source>
</evidence>
<proteinExistence type="predicted"/>
<comment type="caution">
    <text evidence="2">The sequence shown here is derived from an EMBL/GenBank/DDBJ whole genome shotgun (WGS) entry which is preliminary data.</text>
</comment>
<dbReference type="InterPro" id="IPR011990">
    <property type="entry name" value="TPR-like_helical_dom_sf"/>
</dbReference>
<organism evidence="2 3">
    <name type="scientific">Luteimonas rhizosphaericola</name>
    <dbReference type="NCBI Taxonomy" id="3042024"/>
    <lineage>
        <taxon>Bacteria</taxon>
        <taxon>Pseudomonadati</taxon>
        <taxon>Pseudomonadota</taxon>
        <taxon>Gammaproteobacteria</taxon>
        <taxon>Lysobacterales</taxon>
        <taxon>Lysobacteraceae</taxon>
        <taxon>Luteimonas</taxon>
    </lineage>
</organism>
<evidence type="ECO:0000259" key="1">
    <source>
        <dbReference type="Pfam" id="PF25199"/>
    </source>
</evidence>
<keyword evidence="3" id="KW-1185">Reference proteome</keyword>
<reference evidence="2 3" key="1">
    <citation type="submission" date="2023-04" db="EMBL/GenBank/DDBJ databases">
        <title>Luteimonas sp. M1R5S18.</title>
        <authorList>
            <person name="Sun J.-Q."/>
        </authorList>
    </citation>
    <scope>NUCLEOTIDE SEQUENCE [LARGE SCALE GENOMIC DNA]</scope>
    <source>
        <strain evidence="2 3">M1R5S18</strain>
    </source>
</reference>
<dbReference type="SUPFAM" id="SSF52540">
    <property type="entry name" value="P-loop containing nucleoside triphosphate hydrolases"/>
    <property type="match status" value="1"/>
</dbReference>
<dbReference type="Pfam" id="PF25199">
    <property type="entry name" value="nSTAND_NTPase5"/>
    <property type="match status" value="1"/>
</dbReference>
<protein>
    <submittedName>
        <fullName evidence="2">SIR2 family protein</fullName>
    </submittedName>
</protein>
<dbReference type="InterPro" id="IPR027417">
    <property type="entry name" value="P-loop_NTPase"/>
</dbReference>
<feature type="domain" description="Novel STAND NTPase 5" evidence="1">
    <location>
        <begin position="319"/>
        <end position="463"/>
    </location>
</feature>
<dbReference type="Proteomes" id="UP001156831">
    <property type="component" value="Unassembled WGS sequence"/>
</dbReference>
<dbReference type="RefSeq" id="WP_280599347.1">
    <property type="nucleotide sequence ID" value="NZ_JARXRN010000016.1"/>
</dbReference>
<accession>A0ABT6JF72</accession>
<evidence type="ECO:0000313" key="3">
    <source>
        <dbReference type="Proteomes" id="UP001156831"/>
    </source>
</evidence>
<name>A0ABT6JF72_9GAMM</name>
<dbReference type="InterPro" id="IPR057574">
    <property type="entry name" value="nSTAND_NTPase5_dom"/>
</dbReference>
<gene>
    <name evidence="2" type="ORF">QFW80_01900</name>
</gene>
<dbReference type="EMBL" id="JARXRN010000016">
    <property type="protein sequence ID" value="MDH5829274.1"/>
    <property type="molecule type" value="Genomic_DNA"/>
</dbReference>
<dbReference type="Gene3D" id="1.25.40.10">
    <property type="entry name" value="Tetratricopeptide repeat domain"/>
    <property type="match status" value="1"/>
</dbReference>
<dbReference type="Pfam" id="PF13289">
    <property type="entry name" value="SIR2_2"/>
    <property type="match status" value="1"/>
</dbReference>
<sequence length="829" mass="93269">MLTQSDLDVISETLAPLVRSAEISLLLGSGFSIGNKSIQGEVPGSDALKMAILEKCGKQAGARTTLKDAYVLGDREIPDFGEFLRSLFTVESVPTWQQRIFAYAWRRIYTTNIDNVLEVACKQQQRLGRLGADFNFFNYLDASLSSESIGSVPVVSIHGSCSRLGDGFIFSSLEYAMATAKVHDWHRDLAARALTGGLLVVGNQLEESDLDAYIADRSITYGQDDAPRNWLVTPDPDPIKLENYRAAGYHVFDATAEEFFLALYSAAEPKTMADIVLETIPSVAGAVRSQRAMTWFRTAMDPVITSIEQAHAEKGLLRHFLTGDEPEWFYIVNNAYAPTSRDTELTRTIGDSMNSNATGVGVLHVIGPSGSGKTTCIRVALEKVARSNPYIYEFKNGGAIDLDLLRETISRFTGKSIFVFYSAHEFYYAISYISDHFGKSQTPFCLFILEDRVGDYKRNRAQLRRPTVSSVFELAELSVPDAKSIAQKIEAHGLVFDNFSDLPLDRRAKLIVDKERGYGGDLLTTLFSLTTHENFEAKIYQDYVSIRNAAALEALEAVSIVNALGFNVPVHYAAGFIDISQSAFQELVSKELAGVLVYMKEGGYVRCRHKIIAKYYFEQCISKQGSSSLILKILRFLSRQFTVADIRHHPLPYRIYKEIVSFEFLFGSYFAQESRLTSTEMVYHEAQKLFGRDGIFWLHFGRFYRKTDRLDEAIECFRTGLTYFDSFQTNHQLGVALLERYASEGFIDKQDYEEGIEILEAERASRATADPFPTGTMIHWLRKIVAGDQDNEDAASRLKNAISYGMKHFQDDQFVRDQIRDYFSMNGRA</sequence>